<dbReference type="EMBL" id="FLRB01000002">
    <property type="protein sequence ID" value="SBT19681.1"/>
    <property type="molecule type" value="Genomic_DNA"/>
</dbReference>
<protein>
    <recommendedName>
        <fullName evidence="5">DUF1127 domain-containing protein</fullName>
    </recommendedName>
</protein>
<organism evidence="1 4">
    <name type="scientific">Marinomonas gallaica</name>
    <dbReference type="NCBI Taxonomy" id="1806667"/>
    <lineage>
        <taxon>Bacteria</taxon>
        <taxon>Pseudomonadati</taxon>
        <taxon>Pseudomonadota</taxon>
        <taxon>Gammaproteobacteria</taxon>
        <taxon>Oceanospirillales</taxon>
        <taxon>Oceanospirillaceae</taxon>
        <taxon>Marinomonas</taxon>
    </lineage>
</organism>
<evidence type="ECO:0000313" key="3">
    <source>
        <dbReference type="Proteomes" id="UP000092840"/>
    </source>
</evidence>
<dbReference type="OrthoDB" id="7306802at2"/>
<reference evidence="1 4" key="1">
    <citation type="submission" date="2016-06" db="EMBL/GenBank/DDBJ databases">
        <authorList>
            <person name="Kjaerup R.B."/>
            <person name="Dalgaard T.S."/>
            <person name="Juul-Madsen H.R."/>
        </authorList>
    </citation>
    <scope>NUCLEOTIDE SEQUENCE [LARGE SCALE GENOMIC DNA]</scope>
    <source>
        <strain evidence="1 4">CECT 5115</strain>
    </source>
</reference>
<sequence>MKTNPEAQLKCINPCTIGVASNGKYTLGKIKIYAWKSLFKKVAHNWHTRSRLHTLNESQLKDIGLTAADVDHETRKSLWK</sequence>
<evidence type="ECO:0000313" key="4">
    <source>
        <dbReference type="Proteomes" id="UP000092871"/>
    </source>
</evidence>
<dbReference type="EMBL" id="FLRA01000011">
    <property type="protein sequence ID" value="SBT17489.1"/>
    <property type="molecule type" value="Genomic_DNA"/>
</dbReference>
<gene>
    <name evidence="1" type="ORF">MGA5115_01600</name>
    <name evidence="2" type="ORF">MGA5116_00254</name>
</gene>
<dbReference type="Proteomes" id="UP000092840">
    <property type="component" value="Unassembled WGS sequence"/>
</dbReference>
<proteinExistence type="predicted"/>
<dbReference type="RefSeq" id="WP_067034524.1">
    <property type="nucleotide sequence ID" value="NZ_FLRA01000011.1"/>
</dbReference>
<accession>A0A1C3JR21</accession>
<name>A0A1C3JR21_9GAMM</name>
<evidence type="ECO:0000313" key="1">
    <source>
        <dbReference type="EMBL" id="SBT17489.1"/>
    </source>
</evidence>
<dbReference type="Proteomes" id="UP000092871">
    <property type="component" value="Unassembled WGS sequence"/>
</dbReference>
<evidence type="ECO:0008006" key="5">
    <source>
        <dbReference type="Google" id="ProtNLM"/>
    </source>
</evidence>
<reference evidence="2 3" key="2">
    <citation type="submission" date="2016-06" db="EMBL/GenBank/DDBJ databases">
        <authorList>
            <person name="Rodrigo-Torres L."/>
            <person name="Arahal D.R."/>
        </authorList>
    </citation>
    <scope>NUCLEOTIDE SEQUENCE [LARGE SCALE GENOMIC DNA]</scope>
    <source>
        <strain evidence="2 3">CECT 5116</strain>
    </source>
</reference>
<evidence type="ECO:0000313" key="2">
    <source>
        <dbReference type="EMBL" id="SBT19681.1"/>
    </source>
</evidence>
<dbReference type="AlphaFoldDB" id="A0A1C3JR21"/>
<keyword evidence="3" id="KW-1185">Reference proteome</keyword>